<evidence type="ECO:0000256" key="1">
    <source>
        <dbReference type="ARBA" id="ARBA00004496"/>
    </source>
</evidence>
<reference evidence="9" key="1">
    <citation type="journal article" date="2022" name="G3 (Bethesda)">
        <title>High quality genome of the basidiomycete yeast Dioszegia hungarica PDD-24b-2 isolated from cloud water.</title>
        <authorList>
            <person name="Jarrige D."/>
            <person name="Haridas S."/>
            <person name="Bleykasten-Grosshans C."/>
            <person name="Joly M."/>
            <person name="Nadalig T."/>
            <person name="Sancelme M."/>
            <person name="Vuilleumier S."/>
            <person name="Grigoriev I.V."/>
            <person name="Amato P."/>
            <person name="Bringel F."/>
        </authorList>
    </citation>
    <scope>NUCLEOTIDE SEQUENCE</scope>
    <source>
        <strain evidence="9">PDD-24b-2</strain>
    </source>
</reference>
<comment type="similarity">
    <text evidence="2 7">Belongs to the SRP14 family.</text>
</comment>
<gene>
    <name evidence="9" type="ORF">MKK02DRAFT_31074</name>
</gene>
<dbReference type="SUPFAM" id="SSF54762">
    <property type="entry name" value="Signal recognition particle alu RNA binding heterodimer, SRP9/14"/>
    <property type="match status" value="1"/>
</dbReference>
<keyword evidence="10" id="KW-1185">Reference proteome</keyword>
<comment type="subcellular location">
    <subcellularLocation>
        <location evidence="1 7">Cytoplasm</location>
    </subcellularLocation>
</comment>
<dbReference type="PANTHER" id="PTHR12013">
    <property type="entry name" value="SIGNAL RECOGNITION PARTICLE 14 KD PROTEIN"/>
    <property type="match status" value="1"/>
</dbReference>
<evidence type="ECO:0000256" key="6">
    <source>
        <dbReference type="ARBA" id="ARBA00023274"/>
    </source>
</evidence>
<dbReference type="GO" id="GO:0008312">
    <property type="term" value="F:7S RNA binding"/>
    <property type="evidence" value="ECO:0007669"/>
    <property type="project" value="UniProtKB-UniRule"/>
</dbReference>
<feature type="compositionally biased region" description="Basic and acidic residues" evidence="8">
    <location>
        <begin position="157"/>
        <end position="170"/>
    </location>
</feature>
<dbReference type="EMBL" id="JAKWFO010000002">
    <property type="protein sequence ID" value="KAI9638750.1"/>
    <property type="molecule type" value="Genomic_DNA"/>
</dbReference>
<dbReference type="Proteomes" id="UP001164286">
    <property type="component" value="Unassembled WGS sequence"/>
</dbReference>
<evidence type="ECO:0000313" key="9">
    <source>
        <dbReference type="EMBL" id="KAI9638750.1"/>
    </source>
</evidence>
<comment type="subunit">
    <text evidence="7">Component of a fungal signal recognition particle (SRP) complex that consists of a 7SL RNA molecule (scR1) and at least six protein subunits: SRP72, SRP68, SRP54, SEC65, SRP21 and SRP14.</text>
</comment>
<evidence type="ECO:0000256" key="3">
    <source>
        <dbReference type="ARBA" id="ARBA00022490"/>
    </source>
</evidence>
<organism evidence="9 10">
    <name type="scientific">Dioszegia hungarica</name>
    <dbReference type="NCBI Taxonomy" id="4972"/>
    <lineage>
        <taxon>Eukaryota</taxon>
        <taxon>Fungi</taxon>
        <taxon>Dikarya</taxon>
        <taxon>Basidiomycota</taxon>
        <taxon>Agaricomycotina</taxon>
        <taxon>Tremellomycetes</taxon>
        <taxon>Tremellales</taxon>
        <taxon>Bulleribasidiaceae</taxon>
        <taxon>Dioszegia</taxon>
    </lineage>
</organism>
<dbReference type="GeneID" id="77727410"/>
<keyword evidence="6 7" id="KW-0687">Ribonucleoprotein</keyword>
<dbReference type="Pfam" id="PF02290">
    <property type="entry name" value="SRP14"/>
    <property type="match status" value="1"/>
</dbReference>
<name>A0AA38HEI4_9TREE</name>
<evidence type="ECO:0000256" key="4">
    <source>
        <dbReference type="ARBA" id="ARBA00022884"/>
    </source>
</evidence>
<evidence type="ECO:0000256" key="8">
    <source>
        <dbReference type="SAM" id="MobiDB-lite"/>
    </source>
</evidence>
<dbReference type="RefSeq" id="XP_052948527.1">
    <property type="nucleotide sequence ID" value="XM_053088205.1"/>
</dbReference>
<keyword evidence="4 7" id="KW-0694">RNA-binding</keyword>
<dbReference type="InterPro" id="IPR009018">
    <property type="entry name" value="Signal_recog_particle_SRP9/14"/>
</dbReference>
<keyword evidence="3 7" id="KW-0963">Cytoplasm</keyword>
<dbReference type="GO" id="GO:0030942">
    <property type="term" value="F:endoplasmic reticulum signal peptide binding"/>
    <property type="evidence" value="ECO:0007669"/>
    <property type="project" value="UniProtKB-UniRule"/>
</dbReference>
<keyword evidence="5 7" id="KW-0733">Signal recognition particle</keyword>
<evidence type="ECO:0000256" key="7">
    <source>
        <dbReference type="RuleBase" id="RU368100"/>
    </source>
</evidence>
<sequence length="180" mass="20074">MPTELLSPDEFLGRLTQCFAEPSTKGSIWLTHKRYVQGQEEKMEVDGASGSEYEVLLRCFQKDGPKYSTRIPSSSLPTFHARYGSLLKASMAPQMRKRDKKKEKAKAELFTRKRKELYVDVKLGTTAGVGAGAATGDVKGKRGAGRRQRQRKVQAQLKKEAERERVELRAEAQGGKISGV</sequence>
<dbReference type="AlphaFoldDB" id="A0AA38HEI4"/>
<comment type="caution">
    <text evidence="9">The sequence shown here is derived from an EMBL/GenBank/DDBJ whole genome shotgun (WGS) entry which is preliminary data.</text>
</comment>
<evidence type="ECO:0000256" key="5">
    <source>
        <dbReference type="ARBA" id="ARBA00023135"/>
    </source>
</evidence>
<evidence type="ECO:0000256" key="2">
    <source>
        <dbReference type="ARBA" id="ARBA00010349"/>
    </source>
</evidence>
<dbReference type="Gene3D" id="3.30.720.10">
    <property type="entry name" value="Signal recognition particle alu RNA binding heterodimer, srp9/1"/>
    <property type="match status" value="1"/>
</dbReference>
<protein>
    <recommendedName>
        <fullName evidence="7">Signal recognition particle subunit SRP14</fullName>
    </recommendedName>
    <alternativeName>
        <fullName evidence="7">Signal recognition particle 14 kDa protein</fullName>
    </alternativeName>
</protein>
<proteinExistence type="inferred from homology"/>
<feature type="compositionally biased region" description="Basic residues" evidence="8">
    <location>
        <begin position="141"/>
        <end position="152"/>
    </location>
</feature>
<accession>A0AA38HEI4</accession>
<evidence type="ECO:0000313" key="10">
    <source>
        <dbReference type="Proteomes" id="UP001164286"/>
    </source>
</evidence>
<feature type="region of interest" description="Disordered" evidence="8">
    <location>
        <begin position="128"/>
        <end position="180"/>
    </location>
</feature>
<dbReference type="InterPro" id="IPR003210">
    <property type="entry name" value="Signal_recog_particle_SRP14"/>
</dbReference>
<comment type="function">
    <text evidence="7">Component of the signal recognition particle (SRP) complex, a ribonucleoprotein complex that mediates the cotranslational targeting of secretory and membrane proteins to the endoplasmic reticulum (ER).</text>
</comment>
<dbReference type="GO" id="GO:0005786">
    <property type="term" value="C:signal recognition particle, endoplasmic reticulum targeting"/>
    <property type="evidence" value="ECO:0007669"/>
    <property type="project" value="UniProtKB-UniRule"/>
</dbReference>
<dbReference type="GO" id="GO:0006614">
    <property type="term" value="P:SRP-dependent cotranslational protein targeting to membrane"/>
    <property type="evidence" value="ECO:0007669"/>
    <property type="project" value="UniProtKB-UniRule"/>
</dbReference>